<keyword evidence="1" id="KW-0732">Signal</keyword>
<sequence>MRVFVVVALAVLALTESAPSKQKKGLGGTLVAELQKLEAAKAKEEAAGAGQKKREEGDDYGLPDVEIAFDGSGYAFLGARLEPYAAVWLVTAAEESDGWIAEGVNIYHMGAFFFEGRDDWMMGYLMSTDEAIAAVACLYGADPPPCSYDGTGCDISAYLATLAGRDDLAISGYGMSMVDAIPMVGANIDENGVIDEAGVHAAAAEKGEYHEGHLVLYDDAVAGVSEALGVDSPIPEKKEVAKKKSTEIAEVLQKLREYVRDLNNRK</sequence>
<dbReference type="OrthoDB" id="10035327at2759"/>
<evidence type="ECO:0000313" key="2">
    <source>
        <dbReference type="Proteomes" id="UP000515135"/>
    </source>
</evidence>
<dbReference type="AlphaFoldDB" id="A0A6P4ZGM7"/>
<evidence type="ECO:0000313" key="3">
    <source>
        <dbReference type="RefSeq" id="XP_019628816.1"/>
    </source>
</evidence>
<gene>
    <name evidence="3" type="primary">LOC109473398</name>
</gene>
<organism evidence="2 3">
    <name type="scientific">Branchiostoma belcheri</name>
    <name type="common">Amphioxus</name>
    <dbReference type="NCBI Taxonomy" id="7741"/>
    <lineage>
        <taxon>Eukaryota</taxon>
        <taxon>Metazoa</taxon>
        <taxon>Chordata</taxon>
        <taxon>Cephalochordata</taxon>
        <taxon>Leptocardii</taxon>
        <taxon>Amphioxiformes</taxon>
        <taxon>Branchiostomatidae</taxon>
        <taxon>Branchiostoma</taxon>
    </lineage>
</organism>
<dbReference type="RefSeq" id="XP_019628816.1">
    <property type="nucleotide sequence ID" value="XM_019773257.1"/>
</dbReference>
<evidence type="ECO:0000256" key="1">
    <source>
        <dbReference type="SAM" id="SignalP"/>
    </source>
</evidence>
<dbReference type="GeneID" id="109473398"/>
<protein>
    <submittedName>
        <fullName evidence="3">Uncharacterized protein LOC109473398</fullName>
    </submittedName>
</protein>
<reference evidence="3" key="1">
    <citation type="submission" date="2025-08" db="UniProtKB">
        <authorList>
            <consortium name="RefSeq"/>
        </authorList>
    </citation>
    <scope>IDENTIFICATION</scope>
    <source>
        <tissue evidence="3">Gonad</tissue>
    </source>
</reference>
<accession>A0A6P4ZGM7</accession>
<name>A0A6P4ZGM7_BRABE</name>
<feature type="signal peptide" evidence="1">
    <location>
        <begin position="1"/>
        <end position="17"/>
    </location>
</feature>
<dbReference type="Proteomes" id="UP000515135">
    <property type="component" value="Unplaced"/>
</dbReference>
<proteinExistence type="predicted"/>
<feature type="chain" id="PRO_5028184921" evidence="1">
    <location>
        <begin position="18"/>
        <end position="266"/>
    </location>
</feature>
<dbReference type="KEGG" id="bbel:109473398"/>
<keyword evidence="2" id="KW-1185">Reference proteome</keyword>